<name>A0ABV3RPU0_9RHOB</name>
<dbReference type="InterPro" id="IPR050697">
    <property type="entry name" value="Adenylyl/Guanylyl_Cyclase_3/4"/>
</dbReference>
<dbReference type="CDD" id="cd07302">
    <property type="entry name" value="CHD"/>
    <property type="match status" value="1"/>
</dbReference>
<evidence type="ECO:0000313" key="3">
    <source>
        <dbReference type="Proteomes" id="UP001556098"/>
    </source>
</evidence>
<dbReference type="EMBL" id="JBFNXX010000011">
    <property type="protein sequence ID" value="MEW9920936.1"/>
    <property type="molecule type" value="Genomic_DNA"/>
</dbReference>
<dbReference type="Gene3D" id="3.30.70.1230">
    <property type="entry name" value="Nucleotide cyclase"/>
    <property type="match status" value="1"/>
</dbReference>
<evidence type="ECO:0000313" key="2">
    <source>
        <dbReference type="EMBL" id="MEW9920936.1"/>
    </source>
</evidence>
<accession>A0ABV3RPU0</accession>
<organism evidence="2 3">
    <name type="scientific">Sulfitobacter sediminis</name>
    <dbReference type="NCBI Taxonomy" id="3234186"/>
    <lineage>
        <taxon>Bacteria</taxon>
        <taxon>Pseudomonadati</taxon>
        <taxon>Pseudomonadota</taxon>
        <taxon>Alphaproteobacteria</taxon>
        <taxon>Rhodobacterales</taxon>
        <taxon>Roseobacteraceae</taxon>
        <taxon>Sulfitobacter</taxon>
    </lineage>
</organism>
<feature type="domain" description="Guanylate cyclase" evidence="1">
    <location>
        <begin position="341"/>
        <end position="469"/>
    </location>
</feature>
<reference evidence="2 3" key="1">
    <citation type="submission" date="2024-07" db="EMBL/GenBank/DDBJ databases">
        <title>Marimonas sp.nov., isolated from tidal-flat sediment.</title>
        <authorList>
            <person name="Jayan J.N."/>
            <person name="Lee S.S."/>
        </authorList>
    </citation>
    <scope>NUCLEOTIDE SEQUENCE [LARGE SCALE GENOMIC DNA]</scope>
    <source>
        <strain evidence="2 3">MJW-29</strain>
    </source>
</reference>
<dbReference type="RefSeq" id="WP_367878638.1">
    <property type="nucleotide sequence ID" value="NZ_JBFNXX010000011.1"/>
</dbReference>
<dbReference type="InterPro" id="IPR001054">
    <property type="entry name" value="A/G_cyclase"/>
</dbReference>
<dbReference type="Pfam" id="PF00211">
    <property type="entry name" value="Guanylate_cyc"/>
    <property type="match status" value="1"/>
</dbReference>
<comment type="caution">
    <text evidence="2">The sequence shown here is derived from an EMBL/GenBank/DDBJ whole genome shotgun (WGS) entry which is preliminary data.</text>
</comment>
<keyword evidence="3" id="KW-1185">Reference proteome</keyword>
<gene>
    <name evidence="2" type="ORF">AB2B41_15080</name>
</gene>
<dbReference type="Proteomes" id="UP001556098">
    <property type="component" value="Unassembled WGS sequence"/>
</dbReference>
<dbReference type="PROSITE" id="PS50125">
    <property type="entry name" value="GUANYLATE_CYCLASE_2"/>
    <property type="match status" value="1"/>
</dbReference>
<dbReference type="Pfam" id="PF04248">
    <property type="entry name" value="NTP_transf_9"/>
    <property type="match status" value="1"/>
</dbReference>
<dbReference type="SMART" id="SM00044">
    <property type="entry name" value="CYCc"/>
    <property type="match status" value="1"/>
</dbReference>
<evidence type="ECO:0000259" key="1">
    <source>
        <dbReference type="PROSITE" id="PS50125"/>
    </source>
</evidence>
<dbReference type="SUPFAM" id="SSF55073">
    <property type="entry name" value="Nucleotide cyclase"/>
    <property type="match status" value="1"/>
</dbReference>
<dbReference type="Gene3D" id="2.170.150.40">
    <property type="entry name" value="Domain of unknown function (DUF427)"/>
    <property type="match status" value="1"/>
</dbReference>
<sequence length="514" mass="55631">MSRSTDTKSEGYGIRTVPLVGRVTAVRDGAVLASSTSAKVMYETRLPPVVYFPQEDVLADLGPQTELQTFCPFKGTARYRDLTIDGQSFPNAVWSYDDALPESRGIEGHLGFMPTVGAEIDIGENRLEPDRSGHISGQLTDWLLREAAYIGSPEELTTALCERLSDQGIRLSRLSVMIWSLHPLIAGKNYVWDKATGKVTTFAPSYEIYDHPGFVNSPLRHVSEGLGGIRQKLGEKIAENSFPILQDLQDRGATDYVAMPLPFSNGQMNVLTLASDHPDGFTTANLGLVFECASTISRFYEVFTQRENARSLLETYVGKRSGARVLGGEIRRGDGDKIDAAIMFCDMRDSTRLAESLERDVYLDLLNHFFETVSTLADAHGGEVLKFIGDAVLAVFPAGDDAEAACAQAIEAARAIVAALDQPRGADTPTCSSAIGIDFGSVLYGNVGSRERLDFTVIGHAANVAARLCDRGKMTEHAIVATERVVGKDARVTPLGAVDLRNVSATVNAFSIAP</sequence>
<dbReference type="PANTHER" id="PTHR43081">
    <property type="entry name" value="ADENYLATE CYCLASE, TERMINAL-DIFFERENTIATION SPECIFIC-RELATED"/>
    <property type="match status" value="1"/>
</dbReference>
<protein>
    <submittedName>
        <fullName evidence="2">DUF427 domain-containing protein</fullName>
    </submittedName>
</protein>
<dbReference type="InterPro" id="IPR038694">
    <property type="entry name" value="DUF427_sf"/>
</dbReference>
<proteinExistence type="predicted"/>
<dbReference type="InterPro" id="IPR029787">
    <property type="entry name" value="Nucleotide_cyclase"/>
</dbReference>
<dbReference type="PANTHER" id="PTHR43081:SF11">
    <property type="entry name" value="BLR2264 PROTEIN"/>
    <property type="match status" value="1"/>
</dbReference>
<dbReference type="InterPro" id="IPR007361">
    <property type="entry name" value="DUF427"/>
</dbReference>